<dbReference type="AlphaFoldDB" id="A0A378JP25"/>
<evidence type="ECO:0000313" key="2">
    <source>
        <dbReference type="Proteomes" id="UP000254968"/>
    </source>
</evidence>
<accession>A0A378JP25</accession>
<name>A0A378JP25_9GAMM</name>
<dbReference type="RefSeq" id="WP_115304149.1">
    <property type="nucleotide sequence ID" value="NZ_CAAAHO010000010.1"/>
</dbReference>
<protein>
    <submittedName>
        <fullName evidence="1">Uncharacterized protein</fullName>
    </submittedName>
</protein>
<dbReference type="Proteomes" id="UP000254968">
    <property type="component" value="Unassembled WGS sequence"/>
</dbReference>
<sequence>MNWKKALKGCLRIALTLLEASLEVGCSKNEKTIYSAAEAYKLYEKGQIDYKKYSEVMRRHV</sequence>
<gene>
    <name evidence="1" type="ORF">NCTC13315_02885</name>
</gene>
<organism evidence="1 2">
    <name type="scientific">Legionella beliardensis</name>
    <dbReference type="NCBI Taxonomy" id="91822"/>
    <lineage>
        <taxon>Bacteria</taxon>
        <taxon>Pseudomonadati</taxon>
        <taxon>Pseudomonadota</taxon>
        <taxon>Gammaproteobacteria</taxon>
        <taxon>Legionellales</taxon>
        <taxon>Legionellaceae</taxon>
        <taxon>Legionella</taxon>
    </lineage>
</organism>
<proteinExistence type="predicted"/>
<keyword evidence="2" id="KW-1185">Reference proteome</keyword>
<dbReference type="OrthoDB" id="9923978at2"/>
<dbReference type="EMBL" id="UGNV01000002">
    <property type="protein sequence ID" value="STX55513.1"/>
    <property type="molecule type" value="Genomic_DNA"/>
</dbReference>
<evidence type="ECO:0000313" key="1">
    <source>
        <dbReference type="EMBL" id="STX55513.1"/>
    </source>
</evidence>
<reference evidence="1 2" key="1">
    <citation type="submission" date="2018-06" db="EMBL/GenBank/DDBJ databases">
        <authorList>
            <consortium name="Pathogen Informatics"/>
            <person name="Doyle S."/>
        </authorList>
    </citation>
    <scope>NUCLEOTIDE SEQUENCE [LARGE SCALE GENOMIC DNA]</scope>
    <source>
        <strain evidence="1 2">NCTC13315</strain>
    </source>
</reference>